<dbReference type="PANTHER" id="PTHR44943:SF8">
    <property type="entry name" value="TPR REPEAT-CONTAINING PROTEIN MJ0263"/>
    <property type="match status" value="1"/>
</dbReference>
<dbReference type="SUPFAM" id="SSF48452">
    <property type="entry name" value="TPR-like"/>
    <property type="match status" value="1"/>
</dbReference>
<keyword evidence="2 3" id="KW-0802">TPR repeat</keyword>
<dbReference type="PROSITE" id="PS50005">
    <property type="entry name" value="TPR"/>
    <property type="match status" value="2"/>
</dbReference>
<dbReference type="EMBL" id="AP025591">
    <property type="protein sequence ID" value="BDG01639.1"/>
    <property type="molecule type" value="Genomic_DNA"/>
</dbReference>
<organism evidence="4 5">
    <name type="scientific">Anaeromyxobacter oryzae</name>
    <dbReference type="NCBI Taxonomy" id="2918170"/>
    <lineage>
        <taxon>Bacteria</taxon>
        <taxon>Pseudomonadati</taxon>
        <taxon>Myxococcota</taxon>
        <taxon>Myxococcia</taxon>
        <taxon>Myxococcales</taxon>
        <taxon>Cystobacterineae</taxon>
        <taxon>Anaeromyxobacteraceae</taxon>
        <taxon>Anaeromyxobacter</taxon>
    </lineage>
</organism>
<dbReference type="PANTHER" id="PTHR44943">
    <property type="entry name" value="CELLULOSE SYNTHASE OPERON PROTEIN C"/>
    <property type="match status" value="1"/>
</dbReference>
<protein>
    <recommendedName>
        <fullName evidence="6">Tetratricopeptide repeat protein</fullName>
    </recommendedName>
</protein>
<keyword evidence="1" id="KW-0677">Repeat</keyword>
<dbReference type="Gene3D" id="1.25.40.10">
    <property type="entry name" value="Tetratricopeptide repeat domain"/>
    <property type="match status" value="2"/>
</dbReference>
<sequence>MRRFDDRTGTDRGGEDALLDAAADAFEAGRLEEALAHADEALAAAPRSVAALHYRAAALAELDRTDEAREAYERALARDAGDLDLLRGAADFYVNVLPEDDADRERVERGLELARRARKLARKAGDAPLAAELAWLEGAALNQLGRSAEALERLSEAEREEPDRVDVLLEMGFALYELCRFDEAARVLRRAEALAPEEPWTHHYLGLLAERRDEAEEARRRFARARKLAPDEFPKPIALAPDAFDAAVEDALADMPEQVRQYLSNVAITVEDLPTADDLLSSDPPLSPAILGLFRGAPYGQKASMDPWSHFPSSIVLYQKNLERFARSRAELIEQIGITLIHEVGHFLGLDEDELYARGLE</sequence>
<dbReference type="RefSeq" id="WP_248358356.1">
    <property type="nucleotide sequence ID" value="NZ_AP025591.1"/>
</dbReference>
<evidence type="ECO:0000256" key="2">
    <source>
        <dbReference type="ARBA" id="ARBA00022803"/>
    </source>
</evidence>
<evidence type="ECO:0000313" key="4">
    <source>
        <dbReference type="EMBL" id="BDG01639.1"/>
    </source>
</evidence>
<proteinExistence type="predicted"/>
<feature type="repeat" description="TPR" evidence="3">
    <location>
        <begin position="165"/>
        <end position="198"/>
    </location>
</feature>
<dbReference type="InterPro" id="IPR010428">
    <property type="entry name" value="Zincin_1"/>
</dbReference>
<evidence type="ECO:0008006" key="6">
    <source>
        <dbReference type="Google" id="ProtNLM"/>
    </source>
</evidence>
<dbReference type="CDD" id="cd12952">
    <property type="entry name" value="MMP_ACEL2062"/>
    <property type="match status" value="1"/>
</dbReference>
<feature type="repeat" description="TPR" evidence="3">
    <location>
        <begin position="199"/>
        <end position="232"/>
    </location>
</feature>
<keyword evidence="5" id="KW-1185">Reference proteome</keyword>
<dbReference type="Pfam" id="PF14559">
    <property type="entry name" value="TPR_19"/>
    <property type="match status" value="1"/>
</dbReference>
<dbReference type="SUPFAM" id="SSF55486">
    <property type="entry name" value="Metalloproteases ('zincins'), catalytic domain"/>
    <property type="match status" value="1"/>
</dbReference>
<dbReference type="InterPro" id="IPR011990">
    <property type="entry name" value="TPR-like_helical_dom_sf"/>
</dbReference>
<evidence type="ECO:0000256" key="3">
    <source>
        <dbReference type="PROSITE-ProRule" id="PRU00339"/>
    </source>
</evidence>
<dbReference type="InterPro" id="IPR051685">
    <property type="entry name" value="Ycf3/AcsC/BcsC/TPR_MFPF"/>
</dbReference>
<evidence type="ECO:0000256" key="1">
    <source>
        <dbReference type="ARBA" id="ARBA00022737"/>
    </source>
</evidence>
<reference evidence="5" key="1">
    <citation type="journal article" date="2022" name="Int. J. Syst. Evol. Microbiol.">
        <title>Anaeromyxobacter oryzae sp. nov., Anaeromyxobacter diazotrophicus sp. nov. and Anaeromyxobacter paludicola sp. nov., isolated from paddy soils.</title>
        <authorList>
            <person name="Itoh H."/>
            <person name="Xu Z."/>
            <person name="Mise K."/>
            <person name="Masuda Y."/>
            <person name="Ushijima N."/>
            <person name="Hayakawa C."/>
            <person name="Shiratori Y."/>
            <person name="Senoo K."/>
        </authorList>
    </citation>
    <scope>NUCLEOTIDE SEQUENCE [LARGE SCALE GENOMIC DNA]</scope>
    <source>
        <strain evidence="5">Red232</strain>
    </source>
</reference>
<gene>
    <name evidence="4" type="ORF">AMOR_06350</name>
</gene>
<dbReference type="Proteomes" id="UP001162891">
    <property type="component" value="Chromosome"/>
</dbReference>
<accession>A0ABM7WQ97</accession>
<dbReference type="SMART" id="SM00028">
    <property type="entry name" value="TPR"/>
    <property type="match status" value="5"/>
</dbReference>
<evidence type="ECO:0000313" key="5">
    <source>
        <dbReference type="Proteomes" id="UP001162891"/>
    </source>
</evidence>
<dbReference type="Pfam" id="PF06262">
    <property type="entry name" value="Zincin_1"/>
    <property type="match status" value="1"/>
</dbReference>
<dbReference type="InterPro" id="IPR038555">
    <property type="entry name" value="Zincin_1_sf"/>
</dbReference>
<dbReference type="InterPro" id="IPR019734">
    <property type="entry name" value="TPR_rpt"/>
</dbReference>
<name>A0ABM7WQ97_9BACT</name>
<dbReference type="Gene3D" id="3.30.2010.20">
    <property type="match status" value="1"/>
</dbReference>